<accession>A0A225DEN3</accession>
<comment type="caution">
    <text evidence="2">The sequence shown here is derived from an EMBL/GenBank/DDBJ whole genome shotgun (WGS) entry which is preliminary data.</text>
</comment>
<protein>
    <recommendedName>
        <fullName evidence="1">DUF1559 domain-containing protein</fullName>
    </recommendedName>
</protein>
<dbReference type="Pfam" id="PF07963">
    <property type="entry name" value="N_methyl"/>
    <property type="match status" value="1"/>
</dbReference>
<dbReference type="InterPro" id="IPR027558">
    <property type="entry name" value="Pre_pil_HX9DG_C"/>
</dbReference>
<proteinExistence type="predicted"/>
<sequence>MKTRRGGFTLIELLVVIAIISILIGLLLPAVQKVRAAAARTKCQNNLKQIGLALHNYHDANGAFPVGAGVANGLSWRVYVLPYIEQVSLFQQFNLGAGAWNGPNKLVYALNQIPNFNCPSVPSVLASNGSSLVNGQQTFTSDYHGVAGPIGTNPATGQAYLVQANPSGQGGFALEGILTLGDATTNFASITDGTSNTLMVGEVSVPWNGGILASDGADWVRGVGLGNGMASCRNVQYAINTPYNGIYNDISFSSQHTGGAQFVMGDGSVRFVQASIDLVVYKSTASMNGGEVQVAN</sequence>
<gene>
    <name evidence="2" type="ORF">FRUB_06016</name>
</gene>
<dbReference type="EMBL" id="NIDE01000010">
    <property type="protein sequence ID" value="OWK39453.1"/>
    <property type="molecule type" value="Genomic_DNA"/>
</dbReference>
<dbReference type="Gene3D" id="3.30.700.10">
    <property type="entry name" value="Glycoprotein, Type 4 Pilin"/>
    <property type="match status" value="1"/>
</dbReference>
<dbReference type="OrthoDB" id="255848at2"/>
<evidence type="ECO:0000313" key="3">
    <source>
        <dbReference type="Proteomes" id="UP000214646"/>
    </source>
</evidence>
<dbReference type="Pfam" id="PF07596">
    <property type="entry name" value="SBP_bac_10"/>
    <property type="match status" value="1"/>
</dbReference>
<dbReference type="InterPro" id="IPR012902">
    <property type="entry name" value="N_methyl_site"/>
</dbReference>
<dbReference type="AlphaFoldDB" id="A0A225DEN3"/>
<reference evidence="3" key="1">
    <citation type="submission" date="2017-06" db="EMBL/GenBank/DDBJ databases">
        <title>Genome analysis of Fimbriiglobus ruber SP5, the first member of the order Planctomycetales with confirmed chitinolytic capability.</title>
        <authorList>
            <person name="Ravin N.V."/>
            <person name="Rakitin A.L."/>
            <person name="Ivanova A.A."/>
            <person name="Beletsky A.V."/>
            <person name="Kulichevskaya I.S."/>
            <person name="Mardanov A.V."/>
            <person name="Dedysh S.N."/>
        </authorList>
    </citation>
    <scope>NUCLEOTIDE SEQUENCE [LARGE SCALE GENOMIC DNA]</scope>
    <source>
        <strain evidence="3">SP5</strain>
    </source>
</reference>
<dbReference type="PROSITE" id="PS00409">
    <property type="entry name" value="PROKAR_NTER_METHYL"/>
    <property type="match status" value="1"/>
</dbReference>
<dbReference type="RefSeq" id="WP_088256917.1">
    <property type="nucleotide sequence ID" value="NZ_NIDE01000010.1"/>
</dbReference>
<dbReference type="PANTHER" id="PTHR30093:SF2">
    <property type="entry name" value="TYPE II SECRETION SYSTEM PROTEIN H"/>
    <property type="match status" value="1"/>
</dbReference>
<keyword evidence="3" id="KW-1185">Reference proteome</keyword>
<organism evidence="2 3">
    <name type="scientific">Fimbriiglobus ruber</name>
    <dbReference type="NCBI Taxonomy" id="1908690"/>
    <lineage>
        <taxon>Bacteria</taxon>
        <taxon>Pseudomonadati</taxon>
        <taxon>Planctomycetota</taxon>
        <taxon>Planctomycetia</taxon>
        <taxon>Gemmatales</taxon>
        <taxon>Gemmataceae</taxon>
        <taxon>Fimbriiglobus</taxon>
    </lineage>
</organism>
<dbReference type="InterPro" id="IPR011453">
    <property type="entry name" value="DUF1559"/>
</dbReference>
<evidence type="ECO:0000259" key="1">
    <source>
        <dbReference type="Pfam" id="PF07596"/>
    </source>
</evidence>
<feature type="domain" description="DUF1559" evidence="1">
    <location>
        <begin position="32"/>
        <end position="278"/>
    </location>
</feature>
<evidence type="ECO:0000313" key="2">
    <source>
        <dbReference type="EMBL" id="OWK39453.1"/>
    </source>
</evidence>
<dbReference type="Proteomes" id="UP000214646">
    <property type="component" value="Unassembled WGS sequence"/>
</dbReference>
<name>A0A225DEN3_9BACT</name>
<dbReference type="InterPro" id="IPR045584">
    <property type="entry name" value="Pilin-like"/>
</dbReference>
<dbReference type="NCBIfam" id="TIGR02532">
    <property type="entry name" value="IV_pilin_GFxxxE"/>
    <property type="match status" value="1"/>
</dbReference>
<dbReference type="NCBIfam" id="TIGR04294">
    <property type="entry name" value="pre_pil_HX9DG"/>
    <property type="match status" value="1"/>
</dbReference>
<dbReference type="SUPFAM" id="SSF54523">
    <property type="entry name" value="Pili subunits"/>
    <property type="match status" value="1"/>
</dbReference>
<dbReference type="PANTHER" id="PTHR30093">
    <property type="entry name" value="GENERAL SECRETION PATHWAY PROTEIN G"/>
    <property type="match status" value="1"/>
</dbReference>